<dbReference type="OrthoDB" id="8052806at2759"/>
<dbReference type="SUPFAM" id="SSF56672">
    <property type="entry name" value="DNA/RNA polymerases"/>
    <property type="match status" value="1"/>
</dbReference>
<keyword evidence="1" id="KW-0808">Transferase</keyword>
<dbReference type="PANTHER" id="PTHR47331:SF6">
    <property type="entry name" value="DOUBLECORTIN DOMAIN-CONTAINING PROTEIN"/>
    <property type="match status" value="1"/>
</dbReference>
<proteinExistence type="predicted"/>
<protein>
    <submittedName>
        <fullName evidence="1">Reverse transcriptase domain-containing protein</fullName>
    </submittedName>
</protein>
<comment type="caution">
    <text evidence="1">The sequence shown here is derived from an EMBL/GenBank/DDBJ whole genome shotgun (WGS) entry which is preliminary data.</text>
</comment>
<reference evidence="1" key="1">
    <citation type="submission" date="2020-07" db="EMBL/GenBank/DDBJ databases">
        <title>Multicomponent nature underlies the extraordinary mechanical properties of spider dragline silk.</title>
        <authorList>
            <person name="Kono N."/>
            <person name="Nakamura H."/>
            <person name="Mori M."/>
            <person name="Yoshida Y."/>
            <person name="Ohtoshi R."/>
            <person name="Malay A.D."/>
            <person name="Moran D.A.P."/>
            <person name="Tomita M."/>
            <person name="Numata K."/>
            <person name="Arakawa K."/>
        </authorList>
    </citation>
    <scope>NUCLEOTIDE SEQUENCE</scope>
</reference>
<dbReference type="Proteomes" id="UP000887116">
    <property type="component" value="Unassembled WGS sequence"/>
</dbReference>
<evidence type="ECO:0000313" key="2">
    <source>
        <dbReference type="Proteomes" id="UP000887116"/>
    </source>
</evidence>
<keyword evidence="1" id="KW-0548">Nucleotidyltransferase</keyword>
<sequence length="97" mass="11677">MKGDVVEDVFETITRFRRHRFAFTTDIQKMYRQILVEASQRDLQRILWKVGPEEEIVTYRLKTVTYGMSNAPFLAIRTLQQLAQDEKRDFIWPQKHC</sequence>
<keyword evidence="2" id="KW-1185">Reference proteome</keyword>
<organism evidence="1 2">
    <name type="scientific">Trichonephila clavata</name>
    <name type="common">Joro spider</name>
    <name type="synonym">Nephila clavata</name>
    <dbReference type="NCBI Taxonomy" id="2740835"/>
    <lineage>
        <taxon>Eukaryota</taxon>
        <taxon>Metazoa</taxon>
        <taxon>Ecdysozoa</taxon>
        <taxon>Arthropoda</taxon>
        <taxon>Chelicerata</taxon>
        <taxon>Arachnida</taxon>
        <taxon>Araneae</taxon>
        <taxon>Araneomorphae</taxon>
        <taxon>Entelegynae</taxon>
        <taxon>Araneoidea</taxon>
        <taxon>Nephilidae</taxon>
        <taxon>Trichonephila</taxon>
    </lineage>
</organism>
<dbReference type="EMBL" id="BMAO01036077">
    <property type="protein sequence ID" value="GFR07920.1"/>
    <property type="molecule type" value="Genomic_DNA"/>
</dbReference>
<dbReference type="PANTHER" id="PTHR47331">
    <property type="entry name" value="PHD-TYPE DOMAIN-CONTAINING PROTEIN"/>
    <property type="match status" value="1"/>
</dbReference>
<keyword evidence="1" id="KW-0695">RNA-directed DNA polymerase</keyword>
<gene>
    <name evidence="1" type="primary">AVEN_274848_1</name>
    <name evidence="1" type="ORF">TNCT_511831</name>
</gene>
<accession>A0A8X6IN62</accession>
<name>A0A8X6IN62_TRICU</name>
<evidence type="ECO:0000313" key="1">
    <source>
        <dbReference type="EMBL" id="GFR07920.1"/>
    </source>
</evidence>
<dbReference type="GO" id="GO:0003964">
    <property type="term" value="F:RNA-directed DNA polymerase activity"/>
    <property type="evidence" value="ECO:0007669"/>
    <property type="project" value="UniProtKB-KW"/>
</dbReference>
<dbReference type="InterPro" id="IPR043502">
    <property type="entry name" value="DNA/RNA_pol_sf"/>
</dbReference>
<dbReference type="AlphaFoldDB" id="A0A8X6IN62"/>